<dbReference type="AlphaFoldDB" id="A0A8A1MCR7"/>
<organism evidence="1 2">
    <name type="scientific">Ajellomyces capsulatus</name>
    <name type="common">Darling's disease fungus</name>
    <name type="synonym">Histoplasma capsulatum</name>
    <dbReference type="NCBI Taxonomy" id="5037"/>
    <lineage>
        <taxon>Eukaryota</taxon>
        <taxon>Fungi</taxon>
        <taxon>Dikarya</taxon>
        <taxon>Ascomycota</taxon>
        <taxon>Pezizomycotina</taxon>
        <taxon>Eurotiomycetes</taxon>
        <taxon>Eurotiomycetidae</taxon>
        <taxon>Onygenales</taxon>
        <taxon>Ajellomycetaceae</taxon>
        <taxon>Histoplasma</taxon>
    </lineage>
</organism>
<evidence type="ECO:0000313" key="1">
    <source>
        <dbReference type="EMBL" id="QSS63635.1"/>
    </source>
</evidence>
<accession>A0A8A1MCR7</accession>
<gene>
    <name evidence="1" type="ORF">I7I51_00694</name>
</gene>
<protein>
    <submittedName>
        <fullName evidence="1">Uncharacterized protein</fullName>
    </submittedName>
</protein>
<evidence type="ECO:0000313" key="2">
    <source>
        <dbReference type="Proteomes" id="UP000663671"/>
    </source>
</evidence>
<dbReference type="Proteomes" id="UP000663671">
    <property type="component" value="Chromosome 1"/>
</dbReference>
<name>A0A8A1MCR7_AJECA</name>
<dbReference type="VEuPathDB" id="FungiDB:I7I51_00694"/>
<dbReference type="EMBL" id="CP069114">
    <property type="protein sequence ID" value="QSS63635.1"/>
    <property type="molecule type" value="Genomic_DNA"/>
</dbReference>
<dbReference type="OrthoDB" id="10565574at2759"/>
<reference evidence="1" key="1">
    <citation type="submission" date="2021-01" db="EMBL/GenBank/DDBJ databases">
        <title>Chromosome-level genome assembly of a human fungal pathogen reveals clustering of transcriptionally co-regulated genes.</title>
        <authorList>
            <person name="Voorhies M."/>
            <person name="Cohen S."/>
            <person name="Shea T.P."/>
            <person name="Petrus S."/>
            <person name="Munoz J.F."/>
            <person name="Poplawski S."/>
            <person name="Goldman W.E."/>
            <person name="Michael T."/>
            <person name="Cuomo C.A."/>
            <person name="Sil A."/>
            <person name="Beyhan S."/>
        </authorList>
    </citation>
    <scope>NUCLEOTIDE SEQUENCE</scope>
    <source>
        <strain evidence="1">WU24</strain>
    </source>
</reference>
<proteinExistence type="predicted"/>
<sequence>MYFLAKPSRKRETGCIRHCFYLRRGKLSSAFKEQKNKHGDVGYNANVSPTTGLTNQFDIESFNMDKPRGINFTKINLQKAHVAGRIMIGTQKFHKWKTGDKKTNADIFTQVLENQVVVMIVAILSLTVRKKTIIKSLAECRVCETTEEHFDDVAQGKGQDVIITLLQ</sequence>